<dbReference type="EMBL" id="BAABJO010000057">
    <property type="protein sequence ID" value="GAA5142088.1"/>
    <property type="molecule type" value="Genomic_DNA"/>
</dbReference>
<keyword evidence="2 4" id="KW-0238">DNA-binding</keyword>
<proteinExistence type="predicted"/>
<keyword evidence="8" id="KW-1185">Reference proteome</keyword>
<feature type="region of interest" description="Disordered" evidence="5">
    <location>
        <begin position="1"/>
        <end position="29"/>
    </location>
</feature>
<dbReference type="SUPFAM" id="SSF46689">
    <property type="entry name" value="Homeodomain-like"/>
    <property type="match status" value="1"/>
</dbReference>
<name>A0ABP9P7L5_9PSEU</name>
<dbReference type="InterPro" id="IPR001647">
    <property type="entry name" value="HTH_TetR"/>
</dbReference>
<dbReference type="PROSITE" id="PS50977">
    <property type="entry name" value="HTH_TETR_2"/>
    <property type="match status" value="1"/>
</dbReference>
<evidence type="ECO:0000256" key="2">
    <source>
        <dbReference type="ARBA" id="ARBA00023125"/>
    </source>
</evidence>
<dbReference type="PANTHER" id="PTHR30055">
    <property type="entry name" value="HTH-TYPE TRANSCRIPTIONAL REGULATOR RUTR"/>
    <property type="match status" value="1"/>
</dbReference>
<dbReference type="InterPro" id="IPR009057">
    <property type="entry name" value="Homeodomain-like_sf"/>
</dbReference>
<feature type="domain" description="HTH tetR-type" evidence="6">
    <location>
        <begin position="36"/>
        <end position="97"/>
    </location>
</feature>
<sequence>MEACTPRGLADGENGLVSNRATGSMTRTRNRWGEGERLRTEILDAASRLLSELDDEDGLTIRGVARATGIAPASIYSHFADRAALLDGLLAHEIQRLRARIERAGDGDGVDPVDRAREQLRAYCDFAATHPGHYRILFRRPSEAPPSAPSPVIEILALFQRSLERAEAAGRRLRLPADRAAVVVFTATHGRMALYQANPTERSAHKLPQFIDELVALVLD</sequence>
<evidence type="ECO:0000256" key="5">
    <source>
        <dbReference type="SAM" id="MobiDB-lite"/>
    </source>
</evidence>
<dbReference type="InterPro" id="IPR050109">
    <property type="entry name" value="HTH-type_TetR-like_transc_reg"/>
</dbReference>
<dbReference type="Gene3D" id="1.10.357.10">
    <property type="entry name" value="Tetracycline Repressor, domain 2"/>
    <property type="match status" value="1"/>
</dbReference>
<dbReference type="InterPro" id="IPR025996">
    <property type="entry name" value="MT1864/Rv1816-like_C"/>
</dbReference>
<dbReference type="Proteomes" id="UP001500804">
    <property type="component" value="Unassembled WGS sequence"/>
</dbReference>
<reference evidence="8" key="1">
    <citation type="journal article" date="2019" name="Int. J. Syst. Evol. Microbiol.">
        <title>The Global Catalogue of Microorganisms (GCM) 10K type strain sequencing project: providing services to taxonomists for standard genome sequencing and annotation.</title>
        <authorList>
            <consortium name="The Broad Institute Genomics Platform"/>
            <consortium name="The Broad Institute Genome Sequencing Center for Infectious Disease"/>
            <person name="Wu L."/>
            <person name="Ma J."/>
        </authorList>
    </citation>
    <scope>NUCLEOTIDE SEQUENCE [LARGE SCALE GENOMIC DNA]</scope>
    <source>
        <strain evidence="8">JCM 18302</strain>
    </source>
</reference>
<comment type="caution">
    <text evidence="7">The sequence shown here is derived from an EMBL/GenBank/DDBJ whole genome shotgun (WGS) entry which is preliminary data.</text>
</comment>
<evidence type="ECO:0000256" key="4">
    <source>
        <dbReference type="PROSITE-ProRule" id="PRU00335"/>
    </source>
</evidence>
<dbReference type="InterPro" id="IPR036271">
    <property type="entry name" value="Tet_transcr_reg_TetR-rel_C_sf"/>
</dbReference>
<dbReference type="PANTHER" id="PTHR30055:SF234">
    <property type="entry name" value="HTH-TYPE TRANSCRIPTIONAL REGULATOR BETI"/>
    <property type="match status" value="1"/>
</dbReference>
<feature type="compositionally biased region" description="Polar residues" evidence="5">
    <location>
        <begin position="16"/>
        <end position="27"/>
    </location>
</feature>
<organism evidence="7 8">
    <name type="scientific">Pseudonocardia adelaidensis</name>
    <dbReference type="NCBI Taxonomy" id="648754"/>
    <lineage>
        <taxon>Bacteria</taxon>
        <taxon>Bacillati</taxon>
        <taxon>Actinomycetota</taxon>
        <taxon>Actinomycetes</taxon>
        <taxon>Pseudonocardiales</taxon>
        <taxon>Pseudonocardiaceae</taxon>
        <taxon>Pseudonocardia</taxon>
    </lineage>
</organism>
<dbReference type="Pfam" id="PF13305">
    <property type="entry name" value="TetR_C_33"/>
    <property type="match status" value="1"/>
</dbReference>
<evidence type="ECO:0000313" key="8">
    <source>
        <dbReference type="Proteomes" id="UP001500804"/>
    </source>
</evidence>
<gene>
    <name evidence="7" type="ORF">GCM10023320_82000</name>
</gene>
<keyword evidence="3" id="KW-0804">Transcription</keyword>
<dbReference type="Pfam" id="PF00440">
    <property type="entry name" value="TetR_N"/>
    <property type="match status" value="1"/>
</dbReference>
<keyword evidence="1" id="KW-0805">Transcription regulation</keyword>
<evidence type="ECO:0000259" key="6">
    <source>
        <dbReference type="PROSITE" id="PS50977"/>
    </source>
</evidence>
<protein>
    <submittedName>
        <fullName evidence="7">TetR/AcrR family transcriptional regulator</fullName>
    </submittedName>
</protein>
<dbReference type="SUPFAM" id="SSF48498">
    <property type="entry name" value="Tetracyclin repressor-like, C-terminal domain"/>
    <property type="match status" value="1"/>
</dbReference>
<evidence type="ECO:0000313" key="7">
    <source>
        <dbReference type="EMBL" id="GAA5142088.1"/>
    </source>
</evidence>
<evidence type="ECO:0000256" key="1">
    <source>
        <dbReference type="ARBA" id="ARBA00023015"/>
    </source>
</evidence>
<feature type="DNA-binding region" description="H-T-H motif" evidence="4">
    <location>
        <begin position="60"/>
        <end position="79"/>
    </location>
</feature>
<evidence type="ECO:0000256" key="3">
    <source>
        <dbReference type="ARBA" id="ARBA00023163"/>
    </source>
</evidence>
<accession>A0ABP9P7L5</accession>